<reference evidence="1 2" key="1">
    <citation type="submission" date="2014-01" db="EMBL/GenBank/DDBJ databases">
        <authorList>
            <person name="Zhang G."/>
            <person name="Jin J."/>
            <person name="Li Z.J."/>
            <person name="Wang S.W."/>
            <person name="Chen S.J."/>
            <person name="Wang S.M."/>
            <person name="Wang X.T."/>
            <person name="Li Y.H."/>
            <person name="Wang J."/>
            <person name="Yang C.K."/>
            <person name="Wang L."/>
        </authorList>
    </citation>
    <scope>NUCLEOTIDE SEQUENCE [LARGE SCALE GENOMIC DNA]</scope>
</reference>
<accession>A0A023W5Y2</accession>
<dbReference type="RefSeq" id="YP_009030281.1">
    <property type="nucleotide sequence ID" value="NC_024121.1"/>
</dbReference>
<gene>
    <name evidence="1" type="primary">alc</name>
    <name evidence="1" type="ORF">PS2_234</name>
</gene>
<organism evidence="1 2">
    <name type="scientific">Serratia phage PS2</name>
    <dbReference type="NCBI Taxonomy" id="1481112"/>
    <lineage>
        <taxon>Viruses</taxon>
        <taxon>Duplodnaviria</taxon>
        <taxon>Heunggongvirae</taxon>
        <taxon>Uroviricota</taxon>
        <taxon>Caudoviricetes</taxon>
        <taxon>Muldoonvirus</taxon>
        <taxon>Muldoonvirus PS2</taxon>
    </lineage>
</organism>
<sequence>MNLQLITNQMILDTFAPGGREDGIYAYNEKGKNLGFLSDLRIAVARKDKAYRVAQERRQRENQERDEKMPQAVEDMIAFLENNLTKIDAKVFKNITQPNVHACGHKFYLIVDPIHGNNRLGIMHATKYHADLVLDFEGYKIQGKDMGTKHILINGLSQDEIVEIILKVCQ</sequence>
<evidence type="ECO:0000313" key="2">
    <source>
        <dbReference type="Proteomes" id="UP000024445"/>
    </source>
</evidence>
<protein>
    <submittedName>
        <fullName evidence="1">Inhibitor of host transcription</fullName>
    </submittedName>
</protein>
<proteinExistence type="predicted"/>
<dbReference type="EMBL" id="KJ025957">
    <property type="protein sequence ID" value="AHY25473.1"/>
    <property type="molecule type" value="Genomic_DNA"/>
</dbReference>
<dbReference type="GO" id="GO:0039653">
    <property type="term" value="P:symbiont-mediated suppression of host transcription"/>
    <property type="evidence" value="ECO:0007669"/>
    <property type="project" value="InterPro"/>
</dbReference>
<dbReference type="InterPro" id="IPR020367">
    <property type="entry name" value="Host_transcript_inhib_Alc"/>
</dbReference>
<dbReference type="KEGG" id="vg:19485109"/>
<dbReference type="GeneID" id="19485109"/>
<dbReference type="Proteomes" id="UP000024445">
    <property type="component" value="Segment"/>
</dbReference>
<name>A0A023W5Y2_9CAUD</name>
<evidence type="ECO:0000313" key="1">
    <source>
        <dbReference type="EMBL" id="AHY25473.1"/>
    </source>
</evidence>
<dbReference type="Pfam" id="PF17527">
    <property type="entry name" value="ALC"/>
    <property type="match status" value="1"/>
</dbReference>
<dbReference type="OrthoDB" id="10366at10239"/>
<keyword evidence="2" id="KW-1185">Reference proteome</keyword>